<reference evidence="2 3" key="3">
    <citation type="journal article" date="2013" name="Rice">
        <title>Improvement of the Oryza sativa Nipponbare reference genome using next generation sequence and optical map data.</title>
        <authorList>
            <person name="Kawahara Y."/>
            <person name="de la Bastide M."/>
            <person name="Hamilton J.P."/>
            <person name="Kanamori H."/>
            <person name="McCombie W.R."/>
            <person name="Ouyang S."/>
            <person name="Schwartz D.C."/>
            <person name="Tanaka T."/>
            <person name="Wu J."/>
            <person name="Zhou S."/>
            <person name="Childs K.L."/>
            <person name="Davidson R.M."/>
            <person name="Lin H."/>
            <person name="Quesada-Ocampo L."/>
            <person name="Vaillancourt B."/>
            <person name="Sakai H."/>
            <person name="Lee S.S."/>
            <person name="Kim J."/>
            <person name="Numa H."/>
            <person name="Itoh T."/>
            <person name="Buell C.R."/>
            <person name="Matsumoto T."/>
        </authorList>
    </citation>
    <scope>NUCLEOTIDE SEQUENCE [LARGE SCALE GENOMIC DNA]</scope>
    <source>
        <strain evidence="3">cv. Nipponbare</strain>
    </source>
</reference>
<accession>A0A0P0Y0B1</accession>
<dbReference type="AlphaFoldDB" id="A0A0P0Y0B1"/>
<dbReference type="Proteomes" id="UP000059680">
    <property type="component" value="Chromosome 2"/>
</dbReference>
<dbReference type="EMBL" id="AP014967">
    <property type="protein sequence ID" value="BAT13132.1"/>
    <property type="molecule type" value="Genomic_DNA"/>
</dbReference>
<reference evidence="2" key="2">
    <citation type="journal article" date="2013" name="Plant Cell Physiol.">
        <title>Rice Annotation Project Database (RAP-DB): an integrative and interactive database for rice genomics.</title>
        <authorList>
            <person name="Sakai H."/>
            <person name="Lee S.S."/>
            <person name="Tanaka T."/>
            <person name="Numa H."/>
            <person name="Kim J."/>
            <person name="Kawahara Y."/>
            <person name="Wakimoto H."/>
            <person name="Yang C.C."/>
            <person name="Iwamoto M."/>
            <person name="Abe T."/>
            <person name="Yamada Y."/>
            <person name="Muto A."/>
            <person name="Inokuchi H."/>
            <person name="Ikemura T."/>
            <person name="Matsumoto T."/>
            <person name="Sasaki T."/>
            <person name="Itoh T."/>
        </authorList>
    </citation>
    <scope>NUCLEOTIDE SEQUENCE</scope>
</reference>
<dbReference type="Gramene" id="Os11t0206850-00">
    <property type="protein sequence ID" value="Os11t0206850-00"/>
    <property type="gene ID" value="Os11g0206850"/>
</dbReference>
<gene>
    <name evidence="1" type="ordered locus">Os02g0438500</name>
    <name evidence="2" type="ordered locus">Os11g0206850</name>
    <name evidence="1" type="ORF">OSNPB_020438500</name>
    <name evidence="2" type="ORF">OSNPB_110206850</name>
</gene>
<evidence type="ECO:0000313" key="1">
    <source>
        <dbReference type="EMBL" id="BAS78474.1"/>
    </source>
</evidence>
<reference evidence="3" key="1">
    <citation type="journal article" date="2005" name="Nature">
        <title>The map-based sequence of the rice genome.</title>
        <authorList>
            <consortium name="International rice genome sequencing project (IRGSP)"/>
            <person name="Matsumoto T."/>
            <person name="Wu J."/>
            <person name="Kanamori H."/>
            <person name="Katayose Y."/>
            <person name="Fujisawa M."/>
            <person name="Namiki N."/>
            <person name="Mizuno H."/>
            <person name="Yamamoto K."/>
            <person name="Antonio B.A."/>
            <person name="Baba T."/>
            <person name="Sakata K."/>
            <person name="Nagamura Y."/>
            <person name="Aoki H."/>
            <person name="Arikawa K."/>
            <person name="Arita K."/>
            <person name="Bito T."/>
            <person name="Chiden Y."/>
            <person name="Fujitsuka N."/>
            <person name="Fukunaka R."/>
            <person name="Hamada M."/>
            <person name="Harada C."/>
            <person name="Hayashi A."/>
            <person name="Hijishita S."/>
            <person name="Honda M."/>
            <person name="Hosokawa S."/>
            <person name="Ichikawa Y."/>
            <person name="Idonuma A."/>
            <person name="Iijima M."/>
            <person name="Ikeda M."/>
            <person name="Ikeno M."/>
            <person name="Ito K."/>
            <person name="Ito S."/>
            <person name="Ito T."/>
            <person name="Ito Y."/>
            <person name="Ito Y."/>
            <person name="Iwabuchi A."/>
            <person name="Kamiya K."/>
            <person name="Karasawa W."/>
            <person name="Kurita K."/>
            <person name="Katagiri S."/>
            <person name="Kikuta A."/>
            <person name="Kobayashi H."/>
            <person name="Kobayashi N."/>
            <person name="Machita K."/>
            <person name="Maehara T."/>
            <person name="Masukawa M."/>
            <person name="Mizubayashi T."/>
            <person name="Mukai Y."/>
            <person name="Nagasaki H."/>
            <person name="Nagata Y."/>
            <person name="Naito S."/>
            <person name="Nakashima M."/>
            <person name="Nakama Y."/>
            <person name="Nakamichi Y."/>
            <person name="Nakamura M."/>
            <person name="Meguro A."/>
            <person name="Negishi M."/>
            <person name="Ohta I."/>
            <person name="Ohta T."/>
            <person name="Okamoto M."/>
            <person name="Ono N."/>
            <person name="Saji S."/>
            <person name="Sakaguchi M."/>
            <person name="Sakai K."/>
            <person name="Shibata M."/>
            <person name="Shimokawa T."/>
            <person name="Song J."/>
            <person name="Takazaki Y."/>
            <person name="Terasawa K."/>
            <person name="Tsugane M."/>
            <person name="Tsuji K."/>
            <person name="Ueda S."/>
            <person name="Waki K."/>
            <person name="Yamagata H."/>
            <person name="Yamamoto M."/>
            <person name="Yamamoto S."/>
            <person name="Yamane H."/>
            <person name="Yoshiki S."/>
            <person name="Yoshihara R."/>
            <person name="Yukawa K."/>
            <person name="Zhong H."/>
            <person name="Yano M."/>
            <person name="Yuan Q."/>
            <person name="Ouyang S."/>
            <person name="Liu J."/>
            <person name="Jones K.M."/>
            <person name="Gansberger K."/>
            <person name="Moffat K."/>
            <person name="Hill J."/>
            <person name="Bera J."/>
            <person name="Fadrosh D."/>
            <person name="Jin S."/>
            <person name="Johri S."/>
            <person name="Kim M."/>
            <person name="Overton L."/>
            <person name="Reardon M."/>
            <person name="Tsitrin T."/>
            <person name="Vuong H."/>
            <person name="Weaver B."/>
            <person name="Ciecko A."/>
            <person name="Tallon L."/>
            <person name="Jackson J."/>
            <person name="Pai G."/>
            <person name="Aken S.V."/>
            <person name="Utterback T."/>
            <person name="Reidmuller S."/>
            <person name="Feldblyum T."/>
            <person name="Hsiao J."/>
            <person name="Zismann V."/>
            <person name="Iobst S."/>
            <person name="de Vazeille A.R."/>
            <person name="Buell C.R."/>
            <person name="Ying K."/>
            <person name="Li Y."/>
            <person name="Lu T."/>
            <person name="Huang Y."/>
            <person name="Zhao Q."/>
            <person name="Feng Q."/>
            <person name="Zhang L."/>
            <person name="Zhu J."/>
            <person name="Weng Q."/>
            <person name="Mu J."/>
            <person name="Lu Y."/>
            <person name="Fan D."/>
            <person name="Liu Y."/>
            <person name="Guan J."/>
            <person name="Zhang Y."/>
            <person name="Yu S."/>
            <person name="Liu X."/>
            <person name="Zhang Y."/>
            <person name="Hong G."/>
            <person name="Han B."/>
            <person name="Choisne N."/>
            <person name="Demange N."/>
            <person name="Orjeda G."/>
            <person name="Samain S."/>
            <person name="Cattolico L."/>
            <person name="Pelletier E."/>
            <person name="Couloux A."/>
            <person name="Segurens B."/>
            <person name="Wincker P."/>
            <person name="D'Hont A."/>
            <person name="Scarpelli C."/>
            <person name="Weissenbach J."/>
            <person name="Salanoubat M."/>
            <person name="Quetier F."/>
            <person name="Yu Y."/>
            <person name="Kim H.R."/>
            <person name="Rambo T."/>
            <person name="Currie J."/>
            <person name="Collura K."/>
            <person name="Luo M."/>
            <person name="Yang T."/>
            <person name="Ammiraju J.S.S."/>
            <person name="Engler F."/>
            <person name="Soderlund C."/>
            <person name="Wing R.A."/>
            <person name="Palmer L.E."/>
            <person name="de la Bastide M."/>
            <person name="Spiegel L."/>
            <person name="Nascimento L."/>
            <person name="Zutavern T."/>
            <person name="O'Shaughnessy A."/>
            <person name="Dike S."/>
            <person name="Dedhia N."/>
            <person name="Preston R."/>
            <person name="Balija V."/>
            <person name="McCombie W.R."/>
            <person name="Chow T."/>
            <person name="Chen H."/>
            <person name="Chung M."/>
            <person name="Chen C."/>
            <person name="Shaw J."/>
            <person name="Wu H."/>
            <person name="Hsiao K."/>
            <person name="Chao Y."/>
            <person name="Chu M."/>
            <person name="Cheng C."/>
            <person name="Hour A."/>
            <person name="Lee P."/>
            <person name="Lin S."/>
            <person name="Lin Y."/>
            <person name="Liou J."/>
            <person name="Liu S."/>
            <person name="Hsing Y."/>
            <person name="Raghuvanshi S."/>
            <person name="Mohanty A."/>
            <person name="Bharti A.K."/>
            <person name="Gaur A."/>
            <person name="Gupta V."/>
            <person name="Kumar D."/>
            <person name="Ravi V."/>
            <person name="Vij S."/>
            <person name="Kapur A."/>
            <person name="Khurana P."/>
            <person name="Khurana P."/>
            <person name="Khurana J.P."/>
            <person name="Tyagi A.K."/>
            <person name="Gaikwad K."/>
            <person name="Singh A."/>
            <person name="Dalal V."/>
            <person name="Srivastava S."/>
            <person name="Dixit A."/>
            <person name="Pal A.K."/>
            <person name="Ghazi I.A."/>
            <person name="Yadav M."/>
            <person name="Pandit A."/>
            <person name="Bhargava A."/>
            <person name="Sureshbabu K."/>
            <person name="Batra K."/>
            <person name="Sharma T.R."/>
            <person name="Mohapatra T."/>
            <person name="Singh N.K."/>
            <person name="Messing J."/>
            <person name="Nelson A.B."/>
            <person name="Fuks G."/>
            <person name="Kavchok S."/>
            <person name="Keizer G."/>
            <person name="Linton E."/>
            <person name="Llaca V."/>
            <person name="Song R."/>
            <person name="Tanyolac B."/>
            <person name="Young S."/>
            <person name="Ho-Il K."/>
            <person name="Hahn J.H."/>
            <person name="Sangsakoo G."/>
            <person name="Vanavichit A."/>
            <person name="de Mattos Luiz.A.T."/>
            <person name="Zimmer P.D."/>
            <person name="Malone G."/>
            <person name="Dellagostin O."/>
            <person name="de Oliveira A.C."/>
            <person name="Bevan M."/>
            <person name="Bancroft I."/>
            <person name="Minx P."/>
            <person name="Cordum H."/>
            <person name="Wilson R."/>
            <person name="Cheng Z."/>
            <person name="Jin W."/>
            <person name="Jiang J."/>
            <person name="Leong S.A."/>
            <person name="Iwama H."/>
            <person name="Gojobori T."/>
            <person name="Itoh T."/>
            <person name="Niimura Y."/>
            <person name="Fujii Y."/>
            <person name="Habara T."/>
            <person name="Sakai H."/>
            <person name="Sato Y."/>
            <person name="Wilson G."/>
            <person name="Kumar K."/>
            <person name="McCouch S."/>
            <person name="Juretic N."/>
            <person name="Hoen D."/>
            <person name="Wright S."/>
            <person name="Bruskiewich R."/>
            <person name="Bureau T."/>
            <person name="Miyao A."/>
            <person name="Hirochika H."/>
            <person name="Nishikawa T."/>
            <person name="Kadowaki K."/>
            <person name="Sugiura M."/>
            <person name="Burr B."/>
            <person name="Sasaki T."/>
        </authorList>
    </citation>
    <scope>NUCLEOTIDE SEQUENCE [LARGE SCALE GENOMIC DNA]</scope>
    <source>
        <strain evidence="3">cv. Nipponbare</strain>
    </source>
</reference>
<reference evidence="2" key="4">
    <citation type="submission" date="2015-10" db="EMBL/GenBank/DDBJ databases">
        <authorList>
            <person name="Sakai H."/>
            <person name="Kawahara Y."/>
            <person name="Matsumoto T."/>
            <person name="Buell C.R."/>
            <person name="Itoh T."/>
        </authorList>
    </citation>
    <scope>NUCLEOTIDE SEQUENCE</scope>
</reference>
<dbReference type="Proteomes" id="UP000059680">
    <property type="component" value="Chromosome 11"/>
</dbReference>
<dbReference type="InParanoid" id="A0A0P0Y0B1"/>
<keyword evidence="3" id="KW-1185">Reference proteome</keyword>
<protein>
    <submittedName>
        <fullName evidence="1">Os02g0438500 protein</fullName>
    </submittedName>
    <submittedName>
        <fullName evidence="2">Os11g0206850 protein</fullName>
    </submittedName>
</protein>
<feature type="non-terminal residue" evidence="2">
    <location>
        <position position="1"/>
    </location>
</feature>
<name>A0A0P0Y0B1_ORYSJ</name>
<dbReference type="PaxDb" id="39947-A0A0P0Y0B1"/>
<sequence length="23" mass="2279">LTSQAAADCSFGTAFAPMVAVGY</sequence>
<evidence type="ECO:0000313" key="3">
    <source>
        <dbReference type="Proteomes" id="UP000059680"/>
    </source>
</evidence>
<proteinExistence type="predicted"/>
<evidence type="ECO:0000313" key="2">
    <source>
        <dbReference type="EMBL" id="BAT13132.1"/>
    </source>
</evidence>
<dbReference type="EMBL" id="AP014958">
    <property type="protein sequence ID" value="BAS78474.1"/>
    <property type="molecule type" value="Genomic_DNA"/>
</dbReference>
<dbReference type="Gramene" id="Os02t0438500-01">
    <property type="protein sequence ID" value="Os02t0438500-01"/>
    <property type="gene ID" value="Os02g0438500"/>
</dbReference>
<organism evidence="2 3">
    <name type="scientific">Oryza sativa subsp. japonica</name>
    <name type="common">Rice</name>
    <dbReference type="NCBI Taxonomy" id="39947"/>
    <lineage>
        <taxon>Eukaryota</taxon>
        <taxon>Viridiplantae</taxon>
        <taxon>Streptophyta</taxon>
        <taxon>Embryophyta</taxon>
        <taxon>Tracheophyta</taxon>
        <taxon>Spermatophyta</taxon>
        <taxon>Magnoliopsida</taxon>
        <taxon>Liliopsida</taxon>
        <taxon>Poales</taxon>
        <taxon>Poaceae</taxon>
        <taxon>BOP clade</taxon>
        <taxon>Oryzoideae</taxon>
        <taxon>Oryzeae</taxon>
        <taxon>Oryzinae</taxon>
        <taxon>Oryza</taxon>
        <taxon>Oryza sativa</taxon>
    </lineage>
</organism>